<proteinExistence type="inferred from homology"/>
<feature type="transmembrane region" description="Helical" evidence="7">
    <location>
        <begin position="125"/>
        <end position="146"/>
    </location>
</feature>
<evidence type="ECO:0000259" key="8">
    <source>
        <dbReference type="Pfam" id="PF00892"/>
    </source>
</evidence>
<dbReference type="EMBL" id="MWWZ01000008">
    <property type="protein sequence ID" value="OZG67463.1"/>
    <property type="molecule type" value="Genomic_DNA"/>
</dbReference>
<evidence type="ECO:0000256" key="6">
    <source>
        <dbReference type="ARBA" id="ARBA00023136"/>
    </source>
</evidence>
<dbReference type="AlphaFoldDB" id="A0A261G8D7"/>
<sequence length="329" mass="34654">MRKQELVGMMCLLLTALIWGSSFVAQVRGMDSMSPMFFNACRFTLGALSLLPVLAVMRLHARAKRVTRGSEGTDPSVMLKTGDEAHGGRDAAAIRRHIGVGTLCGTILFAASTLQQYGILLDRSAGRAGFLTALYIVMVPLLAWLFMRRRVGLPVVVAVVLSLAGFHLLCVTDGFGPLAGADVLLLLSAVSFAVHILAIDTLGSTLDAVALSFVQFCATAALSWIGALAEGSIYWPGAAGSLGSLLYAGIASVGVAYTLQVVGQQWVPPTRASLIMSLESFFSALGGALLLGEVMSPRGYLGCALIFLGTMLAQMPARLPAFLRKDASD</sequence>
<dbReference type="GO" id="GO:0005886">
    <property type="term" value="C:plasma membrane"/>
    <property type="evidence" value="ECO:0007669"/>
    <property type="project" value="UniProtKB-SubCell"/>
</dbReference>
<keyword evidence="5 7" id="KW-1133">Transmembrane helix</keyword>
<dbReference type="PANTHER" id="PTHR42920">
    <property type="entry name" value="OS03G0707200 PROTEIN-RELATED"/>
    <property type="match status" value="1"/>
</dbReference>
<evidence type="ECO:0000313" key="9">
    <source>
        <dbReference type="EMBL" id="OZG67463.1"/>
    </source>
</evidence>
<evidence type="ECO:0000256" key="2">
    <source>
        <dbReference type="ARBA" id="ARBA00007362"/>
    </source>
</evidence>
<feature type="transmembrane region" description="Helical" evidence="7">
    <location>
        <begin position="98"/>
        <end position="119"/>
    </location>
</feature>
<evidence type="ECO:0000256" key="4">
    <source>
        <dbReference type="ARBA" id="ARBA00022692"/>
    </source>
</evidence>
<keyword evidence="4 7" id="KW-0812">Transmembrane</keyword>
<dbReference type="PANTHER" id="PTHR42920:SF5">
    <property type="entry name" value="EAMA DOMAIN-CONTAINING PROTEIN"/>
    <property type="match status" value="1"/>
</dbReference>
<dbReference type="InterPro" id="IPR037185">
    <property type="entry name" value="EmrE-like"/>
</dbReference>
<reference evidence="9 10" key="1">
    <citation type="journal article" date="2017" name="BMC Genomics">
        <title>Comparative genomic and phylogenomic analyses of the Bifidobacteriaceae family.</title>
        <authorList>
            <person name="Lugli G.A."/>
            <person name="Milani C."/>
            <person name="Turroni F."/>
            <person name="Duranti S."/>
            <person name="Mancabelli L."/>
            <person name="Mangifesta M."/>
            <person name="Ferrario C."/>
            <person name="Modesto M."/>
            <person name="Mattarelli P."/>
            <person name="Jiri K."/>
            <person name="van Sinderen D."/>
            <person name="Ventura M."/>
        </authorList>
    </citation>
    <scope>NUCLEOTIDE SEQUENCE [LARGE SCALE GENOMIC DNA]</scope>
    <source>
        <strain evidence="9 10">DSM 100216</strain>
    </source>
</reference>
<feature type="transmembrane region" description="Helical" evidence="7">
    <location>
        <begin position="175"/>
        <end position="199"/>
    </location>
</feature>
<evidence type="ECO:0000256" key="7">
    <source>
        <dbReference type="SAM" id="Phobius"/>
    </source>
</evidence>
<dbReference type="InterPro" id="IPR051258">
    <property type="entry name" value="Diverse_Substrate_Transporter"/>
</dbReference>
<keyword evidence="6 7" id="KW-0472">Membrane</keyword>
<feature type="transmembrane region" description="Helical" evidence="7">
    <location>
        <begin position="151"/>
        <end position="169"/>
    </location>
</feature>
<evidence type="ECO:0000313" key="10">
    <source>
        <dbReference type="Proteomes" id="UP000216057"/>
    </source>
</evidence>
<dbReference type="InterPro" id="IPR000620">
    <property type="entry name" value="EamA_dom"/>
</dbReference>
<comment type="caution">
    <text evidence="9">The sequence shown here is derived from an EMBL/GenBank/DDBJ whole genome shotgun (WGS) entry which is preliminary data.</text>
</comment>
<feature type="transmembrane region" description="Helical" evidence="7">
    <location>
        <begin position="206"/>
        <end position="227"/>
    </location>
</feature>
<feature type="transmembrane region" description="Helical" evidence="7">
    <location>
        <begin position="233"/>
        <end position="259"/>
    </location>
</feature>
<comment type="similarity">
    <text evidence="2">Belongs to the EamA transporter family.</text>
</comment>
<protein>
    <submittedName>
        <fullName evidence="9">Transporter, drug/metabolite exporter family</fullName>
    </submittedName>
</protein>
<organism evidence="9 10">
    <name type="scientific">Bifidobacterium eulemuris</name>
    <dbReference type="NCBI Taxonomy" id="1765219"/>
    <lineage>
        <taxon>Bacteria</taxon>
        <taxon>Bacillati</taxon>
        <taxon>Actinomycetota</taxon>
        <taxon>Actinomycetes</taxon>
        <taxon>Bifidobacteriales</taxon>
        <taxon>Bifidobacteriaceae</taxon>
        <taxon>Bifidobacterium</taxon>
    </lineage>
</organism>
<dbReference type="SUPFAM" id="SSF103481">
    <property type="entry name" value="Multidrug resistance efflux transporter EmrE"/>
    <property type="match status" value="2"/>
</dbReference>
<keyword evidence="3" id="KW-1003">Cell membrane</keyword>
<accession>A0A261G8D7</accession>
<name>A0A261G8D7_9BIFI</name>
<evidence type="ECO:0000256" key="1">
    <source>
        <dbReference type="ARBA" id="ARBA00004651"/>
    </source>
</evidence>
<feature type="transmembrane region" description="Helical" evidence="7">
    <location>
        <begin position="271"/>
        <end position="292"/>
    </location>
</feature>
<feature type="domain" description="EamA" evidence="8">
    <location>
        <begin position="7"/>
        <end position="56"/>
    </location>
</feature>
<comment type="subcellular location">
    <subcellularLocation>
        <location evidence="1">Cell membrane</location>
        <topology evidence="1">Multi-pass membrane protein</topology>
    </subcellularLocation>
</comment>
<dbReference type="Proteomes" id="UP000216057">
    <property type="component" value="Unassembled WGS sequence"/>
</dbReference>
<feature type="transmembrane region" description="Helical" evidence="7">
    <location>
        <begin position="298"/>
        <end position="315"/>
    </location>
</feature>
<dbReference type="Pfam" id="PF00892">
    <property type="entry name" value="EamA"/>
    <property type="match status" value="2"/>
</dbReference>
<gene>
    <name evidence="9" type="ORF">BEUL_1554</name>
</gene>
<feature type="domain" description="EamA" evidence="8">
    <location>
        <begin position="182"/>
        <end position="312"/>
    </location>
</feature>
<feature type="transmembrane region" description="Helical" evidence="7">
    <location>
        <begin position="35"/>
        <end position="57"/>
    </location>
</feature>
<evidence type="ECO:0000256" key="5">
    <source>
        <dbReference type="ARBA" id="ARBA00022989"/>
    </source>
</evidence>
<evidence type="ECO:0000256" key="3">
    <source>
        <dbReference type="ARBA" id="ARBA00022475"/>
    </source>
</evidence>